<dbReference type="EMBL" id="WNWW01000203">
    <property type="protein sequence ID" value="KAF3428763.1"/>
    <property type="molecule type" value="Genomic_DNA"/>
</dbReference>
<sequence length="93" mass="10472">MDATDVLDPDTPSANGEDVSNAGNNNGNNNEDDEAPTVEETYEVTTTKRKTIRTSYKIQERLRNNDKQLCLVIFHCHYFAMLGIDSRFCIGTK</sequence>
<evidence type="ECO:0000313" key="3">
    <source>
        <dbReference type="Proteomes" id="UP000655588"/>
    </source>
</evidence>
<accession>A0A833SL03</accession>
<name>A0A833SL03_9HYME</name>
<evidence type="ECO:0000256" key="1">
    <source>
        <dbReference type="SAM" id="MobiDB-lite"/>
    </source>
</evidence>
<organism evidence="2 3">
    <name type="scientific">Frieseomelitta varia</name>
    <dbReference type="NCBI Taxonomy" id="561572"/>
    <lineage>
        <taxon>Eukaryota</taxon>
        <taxon>Metazoa</taxon>
        <taxon>Ecdysozoa</taxon>
        <taxon>Arthropoda</taxon>
        <taxon>Hexapoda</taxon>
        <taxon>Insecta</taxon>
        <taxon>Pterygota</taxon>
        <taxon>Neoptera</taxon>
        <taxon>Endopterygota</taxon>
        <taxon>Hymenoptera</taxon>
        <taxon>Apocrita</taxon>
        <taxon>Aculeata</taxon>
        <taxon>Apoidea</taxon>
        <taxon>Anthophila</taxon>
        <taxon>Apidae</taxon>
        <taxon>Frieseomelitta</taxon>
    </lineage>
</organism>
<dbReference type="AlphaFoldDB" id="A0A833SL03"/>
<comment type="caution">
    <text evidence="2">The sequence shown here is derived from an EMBL/GenBank/DDBJ whole genome shotgun (WGS) entry which is preliminary data.</text>
</comment>
<proteinExistence type="predicted"/>
<gene>
    <name evidence="2" type="ORF">E2986_11856</name>
</gene>
<evidence type="ECO:0000313" key="2">
    <source>
        <dbReference type="EMBL" id="KAF3428763.1"/>
    </source>
</evidence>
<reference evidence="2" key="1">
    <citation type="submission" date="2019-11" db="EMBL/GenBank/DDBJ databases">
        <title>The nuclear and mitochondrial genomes of Frieseomelitta varia - a highly eusocial stingless bee (Meliponini) with a permanently sterile worker caste.</title>
        <authorList>
            <person name="Freitas F.C.P."/>
            <person name="Lourenco A.P."/>
            <person name="Nunes F.M.F."/>
            <person name="Paschoal A.R."/>
            <person name="Abreu F.C.P."/>
            <person name="Barbin F.O."/>
            <person name="Bataglia L."/>
            <person name="Cardoso-Junior C.A.M."/>
            <person name="Cervoni M.S."/>
            <person name="Silva S.R."/>
            <person name="Dalarmi F."/>
            <person name="Del Lama M.A."/>
            <person name="Depintor T.S."/>
            <person name="Ferreira K.M."/>
            <person name="Goria P.S."/>
            <person name="Jaskot M.C."/>
            <person name="Lago D.C."/>
            <person name="Luna-Lucena D."/>
            <person name="Moda L.M."/>
            <person name="Nascimento L."/>
            <person name="Pedrino M."/>
            <person name="Rabico F.O."/>
            <person name="Sanches F.C."/>
            <person name="Santos D.E."/>
            <person name="Santos C.G."/>
            <person name="Vieira J."/>
            <person name="Lopes T.F."/>
            <person name="Barchuk A.R."/>
            <person name="Hartfelder K."/>
            <person name="Simoes Z.L.P."/>
            <person name="Bitondi M.M.G."/>
            <person name="Pinheiro D.G."/>
        </authorList>
    </citation>
    <scope>NUCLEOTIDE SEQUENCE</scope>
    <source>
        <strain evidence="2">USP_RPSP 00005682</strain>
        <tissue evidence="2">Whole individual</tissue>
    </source>
</reference>
<keyword evidence="3" id="KW-1185">Reference proteome</keyword>
<feature type="compositionally biased region" description="Acidic residues" evidence="1">
    <location>
        <begin position="30"/>
        <end position="42"/>
    </location>
</feature>
<dbReference type="Proteomes" id="UP000655588">
    <property type="component" value="Unassembled WGS sequence"/>
</dbReference>
<feature type="region of interest" description="Disordered" evidence="1">
    <location>
        <begin position="1"/>
        <end position="43"/>
    </location>
</feature>
<protein>
    <submittedName>
        <fullName evidence="2">Uncharacterized protein</fullName>
    </submittedName>
</protein>